<dbReference type="EMBL" id="HE978315">
    <property type="protein sequence ID" value="CCK68970.1"/>
    <property type="molecule type" value="Genomic_DNA"/>
</dbReference>
<dbReference type="GeneID" id="34524620"/>
<accession>J7R2E6</accession>
<sequence>MYLMKLEVESLEQIKYDRLIIYGLDVLLAEDGETTDEQSSVNSKQVRLCNLVYHALYKINRKYELKEVKAVSYNSTTQLSKQLARIESYWKHVC</sequence>
<dbReference type="OrthoDB" id="4053447at2759"/>
<dbReference type="RefSeq" id="XP_022463216.1">
    <property type="nucleotide sequence ID" value="XM_022606529.1"/>
</dbReference>
<evidence type="ECO:0000313" key="1">
    <source>
        <dbReference type="EMBL" id="CCK68970.1"/>
    </source>
</evidence>
<protein>
    <submittedName>
        <fullName evidence="1">Uncharacterized protein</fullName>
    </submittedName>
</protein>
<organism evidence="1 2">
    <name type="scientific">Huiozyma naganishii (strain ATCC MYA-139 / BCRC 22969 / CBS 8797 / KCTC 17520 / NBRC 10181 / NCYC 3082 / Yp74L-3)</name>
    <name type="common">Yeast</name>
    <name type="synonym">Kazachstania naganishii</name>
    <dbReference type="NCBI Taxonomy" id="1071383"/>
    <lineage>
        <taxon>Eukaryota</taxon>
        <taxon>Fungi</taxon>
        <taxon>Dikarya</taxon>
        <taxon>Ascomycota</taxon>
        <taxon>Saccharomycotina</taxon>
        <taxon>Saccharomycetes</taxon>
        <taxon>Saccharomycetales</taxon>
        <taxon>Saccharomycetaceae</taxon>
        <taxon>Huiozyma</taxon>
    </lineage>
</organism>
<name>J7R2E6_HUIN7</name>
<gene>
    <name evidence="1" type="primary">KNAG0B05370</name>
    <name evidence="1" type="ordered locus">KNAG_0B05370</name>
</gene>
<dbReference type="Proteomes" id="UP000006310">
    <property type="component" value="Chromosome 2"/>
</dbReference>
<reference evidence="2" key="2">
    <citation type="submission" date="2012-08" db="EMBL/GenBank/DDBJ databases">
        <title>Genome sequence of Kazachstania naganishii.</title>
        <authorList>
            <person name="Gordon J.L."/>
            <person name="Armisen D."/>
            <person name="Proux-Wera E."/>
            <person name="OhEigeartaigh S.S."/>
            <person name="Byrne K.P."/>
            <person name="Wolfe K.H."/>
        </authorList>
    </citation>
    <scope>NUCLEOTIDE SEQUENCE [LARGE SCALE GENOMIC DNA]</scope>
    <source>
        <strain evidence="2">ATCC MYA-139 / BCRC 22969 / CBS 8797 / CCRC 22969 / KCTC 17520 / NBRC 10181 / NCYC 3082</strain>
    </source>
</reference>
<proteinExistence type="predicted"/>
<reference evidence="1 2" key="1">
    <citation type="journal article" date="2011" name="Proc. Natl. Acad. Sci. U.S.A.">
        <title>Evolutionary erosion of yeast sex chromosomes by mating-type switching accidents.</title>
        <authorList>
            <person name="Gordon J.L."/>
            <person name="Armisen D."/>
            <person name="Proux-Wera E."/>
            <person name="Oheigeartaigh S.S."/>
            <person name="Byrne K.P."/>
            <person name="Wolfe K.H."/>
        </authorList>
    </citation>
    <scope>NUCLEOTIDE SEQUENCE [LARGE SCALE GENOMIC DNA]</scope>
    <source>
        <strain evidence="2">ATCC MYA-139 / BCRC 22969 / CBS 8797 / CCRC 22969 / KCTC 17520 / NBRC 10181 / NCYC 3082</strain>
    </source>
</reference>
<keyword evidence="2" id="KW-1185">Reference proteome</keyword>
<dbReference type="HOGENOM" id="CLU_2386487_0_0_1"/>
<evidence type="ECO:0000313" key="2">
    <source>
        <dbReference type="Proteomes" id="UP000006310"/>
    </source>
</evidence>
<dbReference type="KEGG" id="kng:KNAG_0B05370"/>
<dbReference type="STRING" id="1071383.J7R2E6"/>
<dbReference type="AlphaFoldDB" id="J7R2E6"/>